<dbReference type="AlphaFoldDB" id="A0A150Q971"/>
<reference evidence="2 3" key="1">
    <citation type="submission" date="2014-02" db="EMBL/GenBank/DDBJ databases">
        <title>The small core and large imbalanced accessory genome model reveals a collaborative survival strategy of Sorangium cellulosum strains in nature.</title>
        <authorList>
            <person name="Han K."/>
            <person name="Peng R."/>
            <person name="Blom J."/>
            <person name="Li Y.-Z."/>
        </authorList>
    </citation>
    <scope>NUCLEOTIDE SEQUENCE [LARGE SCALE GENOMIC DNA]</scope>
    <source>
        <strain evidence="2 3">So0008-312</strain>
    </source>
</reference>
<protein>
    <submittedName>
        <fullName evidence="2">Uncharacterized protein</fullName>
    </submittedName>
</protein>
<dbReference type="Proteomes" id="UP000075260">
    <property type="component" value="Unassembled WGS sequence"/>
</dbReference>
<accession>A0A150Q971</accession>
<evidence type="ECO:0000313" key="3">
    <source>
        <dbReference type="Proteomes" id="UP000075260"/>
    </source>
</evidence>
<organism evidence="2 3">
    <name type="scientific">Sorangium cellulosum</name>
    <name type="common">Polyangium cellulosum</name>
    <dbReference type="NCBI Taxonomy" id="56"/>
    <lineage>
        <taxon>Bacteria</taxon>
        <taxon>Pseudomonadati</taxon>
        <taxon>Myxococcota</taxon>
        <taxon>Polyangia</taxon>
        <taxon>Polyangiales</taxon>
        <taxon>Polyangiaceae</taxon>
        <taxon>Sorangium</taxon>
    </lineage>
</organism>
<sequence length="138" mass="14920">MSGISGADRIEELAEWFRLLPGRTKGKGMELVAAAVEKVALNEYAQGKGPAGARGPWPARKKDGAVALLRPAGEVQFFGKSGAIRSNTTDEPVLDHHRGLRPVYPGAGKGKQMPSSWVEAAEKVLREYLDELSRRAPK</sequence>
<dbReference type="RefSeq" id="WP_061611646.1">
    <property type="nucleotide sequence ID" value="NZ_JEMA01000907.1"/>
</dbReference>
<dbReference type="EMBL" id="JEMA01000907">
    <property type="protein sequence ID" value="KYF64537.1"/>
    <property type="molecule type" value="Genomic_DNA"/>
</dbReference>
<evidence type="ECO:0000256" key="1">
    <source>
        <dbReference type="SAM" id="MobiDB-lite"/>
    </source>
</evidence>
<feature type="region of interest" description="Disordered" evidence="1">
    <location>
        <begin position="86"/>
        <end position="115"/>
    </location>
</feature>
<gene>
    <name evidence="2" type="ORF">BE15_04535</name>
</gene>
<comment type="caution">
    <text evidence="2">The sequence shown here is derived from an EMBL/GenBank/DDBJ whole genome shotgun (WGS) entry which is preliminary data.</text>
</comment>
<proteinExistence type="predicted"/>
<name>A0A150Q971_SORCE</name>
<evidence type="ECO:0000313" key="2">
    <source>
        <dbReference type="EMBL" id="KYF64537.1"/>
    </source>
</evidence>